<accession>A0A5N6P9K8</accession>
<keyword evidence="3" id="KW-1185">Reference proteome</keyword>
<organism evidence="2 3">
    <name type="scientific">Mikania micrantha</name>
    <name type="common">bitter vine</name>
    <dbReference type="NCBI Taxonomy" id="192012"/>
    <lineage>
        <taxon>Eukaryota</taxon>
        <taxon>Viridiplantae</taxon>
        <taxon>Streptophyta</taxon>
        <taxon>Embryophyta</taxon>
        <taxon>Tracheophyta</taxon>
        <taxon>Spermatophyta</taxon>
        <taxon>Magnoliopsida</taxon>
        <taxon>eudicotyledons</taxon>
        <taxon>Gunneridae</taxon>
        <taxon>Pentapetalae</taxon>
        <taxon>asterids</taxon>
        <taxon>campanulids</taxon>
        <taxon>Asterales</taxon>
        <taxon>Asteraceae</taxon>
        <taxon>Asteroideae</taxon>
        <taxon>Heliantheae alliance</taxon>
        <taxon>Eupatorieae</taxon>
        <taxon>Mikania</taxon>
    </lineage>
</organism>
<dbReference type="Proteomes" id="UP000326396">
    <property type="component" value="Linkage Group LG13"/>
</dbReference>
<comment type="caution">
    <text evidence="2">The sequence shown here is derived from an EMBL/GenBank/DDBJ whole genome shotgun (WGS) entry which is preliminary data.</text>
</comment>
<dbReference type="Gene3D" id="1.10.287.110">
    <property type="entry name" value="DnaJ domain"/>
    <property type="match status" value="1"/>
</dbReference>
<dbReference type="InterPro" id="IPR036869">
    <property type="entry name" value="J_dom_sf"/>
</dbReference>
<dbReference type="EMBL" id="SZYD01000005">
    <property type="protein sequence ID" value="KAD6118780.1"/>
    <property type="molecule type" value="Genomic_DNA"/>
</dbReference>
<reference evidence="2 3" key="1">
    <citation type="submission" date="2019-05" db="EMBL/GenBank/DDBJ databases">
        <title>Mikania micrantha, genome provides insights into the molecular mechanism of rapid growth.</title>
        <authorList>
            <person name="Liu B."/>
        </authorList>
    </citation>
    <scope>NUCLEOTIDE SEQUENCE [LARGE SCALE GENOMIC DNA]</scope>
    <source>
        <strain evidence="2">NLD-2019</strain>
        <tissue evidence="2">Leaf</tissue>
    </source>
</reference>
<protein>
    <recommendedName>
        <fullName evidence="4">J domain-containing protein</fullName>
    </recommendedName>
</protein>
<name>A0A5N6P9K8_9ASTR</name>
<evidence type="ECO:0000313" key="2">
    <source>
        <dbReference type="EMBL" id="KAD6118780.1"/>
    </source>
</evidence>
<gene>
    <name evidence="2" type="ORF">E3N88_10051</name>
</gene>
<dbReference type="OrthoDB" id="552049at2759"/>
<feature type="region of interest" description="Disordered" evidence="1">
    <location>
        <begin position="13"/>
        <end position="49"/>
    </location>
</feature>
<proteinExistence type="predicted"/>
<dbReference type="AlphaFoldDB" id="A0A5N6P9K8"/>
<dbReference type="CDD" id="cd06257">
    <property type="entry name" value="DnaJ"/>
    <property type="match status" value="1"/>
</dbReference>
<dbReference type="InterPro" id="IPR001623">
    <property type="entry name" value="DnaJ_domain"/>
</dbReference>
<feature type="compositionally biased region" description="Low complexity" evidence="1">
    <location>
        <begin position="13"/>
        <end position="24"/>
    </location>
</feature>
<evidence type="ECO:0008006" key="4">
    <source>
        <dbReference type="Google" id="ProtNLM"/>
    </source>
</evidence>
<evidence type="ECO:0000313" key="3">
    <source>
        <dbReference type="Proteomes" id="UP000326396"/>
    </source>
</evidence>
<evidence type="ECO:0000256" key="1">
    <source>
        <dbReference type="SAM" id="MobiDB-lite"/>
    </source>
</evidence>
<dbReference type="SUPFAM" id="SSF46565">
    <property type="entry name" value="Chaperone J-domain"/>
    <property type="match status" value="1"/>
</dbReference>
<sequence>MATTAGIINGCVSSSISAPSSSSSFGKLRGSRKKTTTTSTPANGGGGKRFRSCCISASSVASDPYKILRIRPGASESEVKTAFRQLALKTLSQSYSKILLNGMYWVQILHGTKKGSEKG</sequence>